<dbReference type="Proteomes" id="UP000033200">
    <property type="component" value="Chromosome"/>
</dbReference>
<dbReference type="InterPro" id="IPR010836">
    <property type="entry name" value="SapC"/>
</dbReference>
<gene>
    <name evidence="1" type="ORF">MC45_16055</name>
</gene>
<dbReference type="RefSeq" id="WP_038665314.1">
    <property type="nucleotide sequence ID" value="NZ_CP009571.1"/>
</dbReference>
<dbReference type="HOGENOM" id="CLU_074824_0_0_5"/>
<keyword evidence="2" id="KW-1185">Reference proteome</keyword>
<proteinExistence type="predicted"/>
<dbReference type="Pfam" id="PF07277">
    <property type="entry name" value="SapC"/>
    <property type="match status" value="1"/>
</dbReference>
<sequence length="233" mass="25337">MPDHAILTAATHAGTRIRRERSAALGDAQMSCLIVPDEFRRVQHDYLILFRRNLADGSTLALAMFGFENDENLYLADGRWDARYVPLAMAIQPLLIGASAQGPQVHIDMASPRIGDGDLLFDADGQPSPRLAAMIEQLGALDAGYRESAGFFAALDRHELLEPLTLEVPLDDGSINRLVGFHVIDEDRLRGLSGSALDDLHRDGHLLPIFMALASQGNLPALIARKNATLAHG</sequence>
<dbReference type="STRING" id="1549858.MC45_16055"/>
<dbReference type="EMBL" id="CP009571">
    <property type="protein sequence ID" value="AIT07630.1"/>
    <property type="molecule type" value="Genomic_DNA"/>
</dbReference>
<evidence type="ECO:0000313" key="2">
    <source>
        <dbReference type="Proteomes" id="UP000033200"/>
    </source>
</evidence>
<protein>
    <submittedName>
        <fullName evidence="1">Multidrug transporter</fullName>
    </submittedName>
</protein>
<evidence type="ECO:0000313" key="1">
    <source>
        <dbReference type="EMBL" id="AIT07630.1"/>
    </source>
</evidence>
<dbReference type="AlphaFoldDB" id="A0A097EJ82"/>
<organism evidence="1 2">
    <name type="scientific">Sphingomonas taxi</name>
    <dbReference type="NCBI Taxonomy" id="1549858"/>
    <lineage>
        <taxon>Bacteria</taxon>
        <taxon>Pseudomonadati</taxon>
        <taxon>Pseudomonadota</taxon>
        <taxon>Alphaproteobacteria</taxon>
        <taxon>Sphingomonadales</taxon>
        <taxon>Sphingomonadaceae</taxon>
        <taxon>Sphingomonas</taxon>
    </lineage>
</organism>
<dbReference type="KEGG" id="stax:MC45_16055"/>
<name>A0A097EJ82_9SPHN</name>
<accession>A0A097EJ82</accession>
<dbReference type="eggNOG" id="COG1262">
    <property type="taxonomic scope" value="Bacteria"/>
</dbReference>
<reference evidence="1 2" key="1">
    <citation type="submission" date="2014-09" db="EMBL/GenBank/DDBJ databases">
        <title>Using Illumina technology Improving SMRT sequencing Genome Assembly by RASTools.</title>
        <authorList>
            <person name="Zhou Y."/>
            <person name="Ma T."/>
            <person name="Liu T."/>
        </authorList>
    </citation>
    <scope>NUCLEOTIDE SEQUENCE [LARGE SCALE GENOMIC DNA]</scope>
    <source>
        <strain evidence="1 2">ATCC 55669</strain>
    </source>
</reference>